<dbReference type="GO" id="GO:0006952">
    <property type="term" value="P:defense response"/>
    <property type="evidence" value="ECO:0007669"/>
    <property type="project" value="UniProtKB-KW"/>
</dbReference>
<evidence type="ECO:0000256" key="5">
    <source>
        <dbReference type="PROSITE-ProRule" id="PRU01161"/>
    </source>
</evidence>
<protein>
    <recommendedName>
        <fullName evidence="6">Patatin</fullName>
        <ecNumber evidence="6">3.1.1.-</ecNumber>
    </recommendedName>
</protein>
<comment type="function">
    <text evidence="4">Possesses non-specific lipolytic acyl hydrolase (LAH) activity. Hydrolyzes phospholipids as well as galactolipids. May play a role in disease resistance.</text>
</comment>
<keyword evidence="2" id="KW-0611">Plant defense</keyword>
<dbReference type="PANTHER" id="PTHR32176">
    <property type="entry name" value="XYLOSE ISOMERASE"/>
    <property type="match status" value="1"/>
</dbReference>
<dbReference type="Gene3D" id="3.40.1090.10">
    <property type="entry name" value="Cytosolic phospholipase A2 catalytic domain"/>
    <property type="match status" value="1"/>
</dbReference>
<organism evidence="8 9">
    <name type="scientific">Triticum turgidum subsp. durum</name>
    <name type="common">Durum wheat</name>
    <name type="synonym">Triticum durum</name>
    <dbReference type="NCBI Taxonomy" id="4567"/>
    <lineage>
        <taxon>Eukaryota</taxon>
        <taxon>Viridiplantae</taxon>
        <taxon>Streptophyta</taxon>
        <taxon>Embryophyta</taxon>
        <taxon>Tracheophyta</taxon>
        <taxon>Spermatophyta</taxon>
        <taxon>Magnoliopsida</taxon>
        <taxon>Liliopsida</taxon>
        <taxon>Poales</taxon>
        <taxon>Poaceae</taxon>
        <taxon>BOP clade</taxon>
        <taxon>Pooideae</taxon>
        <taxon>Triticodae</taxon>
        <taxon>Triticeae</taxon>
        <taxon>Triticinae</taxon>
        <taxon>Triticum</taxon>
    </lineage>
</organism>
<sequence length="242" mass="26556">MHASTCNNDQLKHSPAKNALLSDIAISTSAAPTFFPAHYFEAKDDKGEPRAFNLIDGGLAANNPTLCAMSQVSQDIIVGDGEFFVENPVEYGKFMVVSVGCGLNPKESYSAKDAAKWGILNWIVKDGTAPLVDMFNAASADMVDIHLSVLFGALRSSHRYLRIQYDQLSGSAGSIDDCSKENMDRLVQIGHELLRKNVSRVDLETGRNVEMPGLGTNAEQLAKFAKHLSDERRRRKKVLQIN</sequence>
<evidence type="ECO:0000256" key="2">
    <source>
        <dbReference type="ARBA" id="ARBA00022821"/>
    </source>
</evidence>
<dbReference type="Gramene" id="TRITD2Av1G048320.5">
    <property type="protein sequence ID" value="TRITD2Av1G048320.5"/>
    <property type="gene ID" value="TRITD2Av1G048320"/>
</dbReference>
<gene>
    <name evidence="8" type="ORF">TRITD_2Av1G048320</name>
</gene>
<evidence type="ECO:0000256" key="4">
    <source>
        <dbReference type="ARBA" id="ARBA00025642"/>
    </source>
</evidence>
<dbReference type="AlphaFoldDB" id="A0A9R1NMQ9"/>
<comment type="function">
    <text evidence="6">Lipolytic acyl hydrolase (LAH).</text>
</comment>
<evidence type="ECO:0000256" key="6">
    <source>
        <dbReference type="RuleBase" id="RU361262"/>
    </source>
</evidence>
<feature type="short sequence motif" description="DGA/G" evidence="5">
    <location>
        <begin position="56"/>
        <end position="58"/>
    </location>
</feature>
<evidence type="ECO:0000259" key="7">
    <source>
        <dbReference type="PROSITE" id="PS51635"/>
    </source>
</evidence>
<dbReference type="PANTHER" id="PTHR32176:SF26">
    <property type="entry name" value="PATATIN-LIKE PROTEIN 2"/>
    <property type="match status" value="1"/>
</dbReference>
<evidence type="ECO:0000313" key="8">
    <source>
        <dbReference type="EMBL" id="VAH27781.1"/>
    </source>
</evidence>
<proteinExistence type="inferred from homology"/>
<dbReference type="InterPro" id="IPR016035">
    <property type="entry name" value="Acyl_Trfase/lysoPLipase"/>
</dbReference>
<evidence type="ECO:0000256" key="1">
    <source>
        <dbReference type="ARBA" id="ARBA00010240"/>
    </source>
</evidence>
<name>A0A9R1NMQ9_TRITD</name>
<comment type="domain">
    <text evidence="6">The nitrogen atoms of the two glycine residues in the GGXR motif define the oxyanion hole, and stabilize the oxyanion that forms during the nucleophilic attack by the catalytic serine during substrate cleavage.</text>
</comment>
<keyword evidence="3 6" id="KW-0443">Lipid metabolism</keyword>
<dbReference type="SUPFAM" id="SSF52151">
    <property type="entry name" value="FabD/lysophospholipase-like"/>
    <property type="match status" value="1"/>
</dbReference>
<comment type="similarity">
    <text evidence="1 6">Belongs to the patatin family.</text>
</comment>
<feature type="domain" description="PNPLA" evidence="7">
    <location>
        <begin position="1"/>
        <end position="69"/>
    </location>
</feature>
<dbReference type="EC" id="3.1.1.-" evidence="6"/>
<accession>A0A9R1NMQ9</accession>
<keyword evidence="6" id="KW-0442">Lipid degradation</keyword>
<dbReference type="GO" id="GO:0047372">
    <property type="term" value="F:monoacylglycerol lipase activity"/>
    <property type="evidence" value="ECO:0007669"/>
    <property type="project" value="TreeGrafter"/>
</dbReference>
<dbReference type="InterPro" id="IPR002641">
    <property type="entry name" value="PNPLA_dom"/>
</dbReference>
<keyword evidence="9" id="KW-1185">Reference proteome</keyword>
<dbReference type="EMBL" id="LT934113">
    <property type="protein sequence ID" value="VAH27781.1"/>
    <property type="molecule type" value="Genomic_DNA"/>
</dbReference>
<dbReference type="GO" id="GO:0016042">
    <property type="term" value="P:lipid catabolic process"/>
    <property type="evidence" value="ECO:0007669"/>
    <property type="project" value="UniProtKB-KW"/>
</dbReference>
<dbReference type="PROSITE" id="PS51635">
    <property type="entry name" value="PNPLA"/>
    <property type="match status" value="1"/>
</dbReference>
<comment type="caution">
    <text evidence="5">Lacks conserved residue(s) required for the propagation of feature annotation.</text>
</comment>
<dbReference type="Proteomes" id="UP000324705">
    <property type="component" value="Chromosome 2A"/>
</dbReference>
<evidence type="ECO:0000256" key="3">
    <source>
        <dbReference type="ARBA" id="ARBA00023098"/>
    </source>
</evidence>
<dbReference type="GO" id="GO:0004620">
    <property type="term" value="F:phospholipase activity"/>
    <property type="evidence" value="ECO:0007669"/>
    <property type="project" value="TreeGrafter"/>
</dbReference>
<dbReference type="Pfam" id="PF01734">
    <property type="entry name" value="Patatin"/>
    <property type="match status" value="1"/>
</dbReference>
<reference evidence="8 9" key="1">
    <citation type="submission" date="2017-09" db="EMBL/GenBank/DDBJ databases">
        <authorList>
            <consortium name="International Durum Wheat Genome Sequencing Consortium (IDWGSC)"/>
            <person name="Milanesi L."/>
        </authorList>
    </citation>
    <scope>NUCLEOTIDE SEQUENCE [LARGE SCALE GENOMIC DNA]</scope>
    <source>
        <strain evidence="9">cv. Svevo</strain>
    </source>
</reference>
<keyword evidence="6" id="KW-0378">Hydrolase</keyword>
<evidence type="ECO:0000313" key="9">
    <source>
        <dbReference type="Proteomes" id="UP000324705"/>
    </source>
</evidence>